<dbReference type="InParanoid" id="A0A1C7NFK4"/>
<proteinExistence type="predicted"/>
<dbReference type="OrthoDB" id="2276048at2759"/>
<evidence type="ECO:0000313" key="1">
    <source>
        <dbReference type="EMBL" id="OBZ87336.1"/>
    </source>
</evidence>
<reference evidence="1 2" key="1">
    <citation type="submission" date="2016-03" db="EMBL/GenBank/DDBJ databases">
        <title>Choanephora cucurbitarum.</title>
        <authorList>
            <person name="Min B."/>
            <person name="Park H."/>
            <person name="Park J.-H."/>
            <person name="Shin H.-D."/>
            <person name="Choi I.-G."/>
        </authorList>
    </citation>
    <scope>NUCLEOTIDE SEQUENCE [LARGE SCALE GENOMIC DNA]</scope>
    <source>
        <strain evidence="1 2">KUS-F28377</strain>
    </source>
</reference>
<gene>
    <name evidence="1" type="ORF">A0J61_04613</name>
</gene>
<sequence>MHSCIEHTLKLNGTLALETIFKLKDRTLILSMLLNQTLLNRATTVCEVERFVLPSLPDLYTNMEETLENPKSFKTCIVSSLAEEADANKPCIYHDYIHLLKPAIGFTRLN</sequence>
<accession>A0A1C7NFK4</accession>
<dbReference type="AlphaFoldDB" id="A0A1C7NFK4"/>
<name>A0A1C7NFK4_9FUNG</name>
<protein>
    <submittedName>
        <fullName evidence="1">Uncharacterized protein</fullName>
    </submittedName>
</protein>
<comment type="caution">
    <text evidence="1">The sequence shown here is derived from an EMBL/GenBank/DDBJ whole genome shotgun (WGS) entry which is preliminary data.</text>
</comment>
<organism evidence="1 2">
    <name type="scientific">Choanephora cucurbitarum</name>
    <dbReference type="NCBI Taxonomy" id="101091"/>
    <lineage>
        <taxon>Eukaryota</taxon>
        <taxon>Fungi</taxon>
        <taxon>Fungi incertae sedis</taxon>
        <taxon>Mucoromycota</taxon>
        <taxon>Mucoromycotina</taxon>
        <taxon>Mucoromycetes</taxon>
        <taxon>Mucorales</taxon>
        <taxon>Mucorineae</taxon>
        <taxon>Choanephoraceae</taxon>
        <taxon>Choanephoroideae</taxon>
        <taxon>Choanephora</taxon>
    </lineage>
</organism>
<dbReference type="Proteomes" id="UP000093000">
    <property type="component" value="Unassembled WGS sequence"/>
</dbReference>
<dbReference type="EMBL" id="LUGH01000229">
    <property type="protein sequence ID" value="OBZ87336.1"/>
    <property type="molecule type" value="Genomic_DNA"/>
</dbReference>
<keyword evidence="2" id="KW-1185">Reference proteome</keyword>
<evidence type="ECO:0000313" key="2">
    <source>
        <dbReference type="Proteomes" id="UP000093000"/>
    </source>
</evidence>